<dbReference type="InterPro" id="IPR019861">
    <property type="entry name" value="PorP/SprF_Bacteroidetes"/>
</dbReference>
<reference evidence="2 3" key="1">
    <citation type="journal article" date="2012" name="J. Bacteriol.">
        <title>Genome Sequence of Fibrella aestuarina BUZ 2T, a Filamentous Marine Bacterium.</title>
        <authorList>
            <person name="Filippini M."/>
            <person name="Qi W."/>
            <person name="Blom J."/>
            <person name="Goesmann A."/>
            <person name="Smits T.H."/>
            <person name="Bagheri H.C."/>
        </authorList>
    </citation>
    <scope>NUCLEOTIDE SEQUENCE [LARGE SCALE GENOMIC DNA]</scope>
    <source>
        <strain evidence="3">BUZ 2T</strain>
    </source>
</reference>
<organism evidence="2 3">
    <name type="scientific">Fibrella aestuarina BUZ 2</name>
    <dbReference type="NCBI Taxonomy" id="1166018"/>
    <lineage>
        <taxon>Bacteria</taxon>
        <taxon>Pseudomonadati</taxon>
        <taxon>Bacteroidota</taxon>
        <taxon>Cytophagia</taxon>
        <taxon>Cytophagales</taxon>
        <taxon>Spirosomataceae</taxon>
        <taxon>Fibrella</taxon>
    </lineage>
</organism>
<name>I0K742_9BACT</name>
<gene>
    <name evidence="2" type="ORF">FAES_1936</name>
</gene>
<evidence type="ECO:0008006" key="4">
    <source>
        <dbReference type="Google" id="ProtNLM"/>
    </source>
</evidence>
<dbReference type="HOGENOM" id="CLU_068235_0_0_10"/>
<dbReference type="OrthoDB" id="1320396at2"/>
<proteinExistence type="predicted"/>
<feature type="signal peptide" evidence="1">
    <location>
        <begin position="1"/>
        <end position="20"/>
    </location>
</feature>
<dbReference type="PATRIC" id="fig|1166018.3.peg.3677"/>
<accession>I0K742</accession>
<keyword evidence="1" id="KW-0732">Signal</keyword>
<dbReference type="AlphaFoldDB" id="I0K742"/>
<keyword evidence="3" id="KW-1185">Reference proteome</keyword>
<dbReference type="eggNOG" id="COG0226">
    <property type="taxonomic scope" value="Bacteria"/>
</dbReference>
<evidence type="ECO:0000256" key="1">
    <source>
        <dbReference type="SAM" id="SignalP"/>
    </source>
</evidence>
<evidence type="ECO:0000313" key="2">
    <source>
        <dbReference type="EMBL" id="CCG99945.1"/>
    </source>
</evidence>
<dbReference type="Proteomes" id="UP000011058">
    <property type="component" value="Chromosome"/>
</dbReference>
<dbReference type="Pfam" id="PF11751">
    <property type="entry name" value="PorP_SprF"/>
    <property type="match status" value="1"/>
</dbReference>
<evidence type="ECO:0000313" key="3">
    <source>
        <dbReference type="Proteomes" id="UP000011058"/>
    </source>
</evidence>
<feature type="chain" id="PRO_5003631099" description="Bacteroidetes-specific membrane protein" evidence="1">
    <location>
        <begin position="21"/>
        <end position="320"/>
    </location>
</feature>
<protein>
    <recommendedName>
        <fullName evidence="4">Bacteroidetes-specific membrane protein</fullName>
    </recommendedName>
</protein>
<sequence>MLRKLYVLIGGCLLATSAYGQQDPQFSLFPFTPTVVNPAAVGSEGVTRIQFIHRTQWAGYQTSSGASGSPTTQLLTASLPLTRLNSGVGIYAFNDQLGPISNQSFQLAYAYRLPLKSGTLAVGVQAGLFNKRIDYTGAIINDPNDPLVPTGIYSQMQPDISAGIYYNTVDYWIGASLFHINSPAYKLGTDRAINPLSRTAYLSAGYRLGLTYEIDLQPSILYKYSTEPGPQASSLDANLLATYNGRYFAGLSYRVQESITVMAGLNMLANNALRFGLAYDAVAFGTQAKNPASYELMLSYALPAPSTNKKPIIRTPRFRY</sequence>
<dbReference type="RefSeq" id="WP_015331044.1">
    <property type="nucleotide sequence ID" value="NC_020054.1"/>
</dbReference>
<dbReference type="STRING" id="1166018.FAES_1936"/>
<dbReference type="NCBIfam" id="TIGR03519">
    <property type="entry name" value="T9SS_PorP_fam"/>
    <property type="match status" value="1"/>
</dbReference>
<dbReference type="KEGG" id="fae:FAES_1936"/>
<dbReference type="EMBL" id="HE796683">
    <property type="protein sequence ID" value="CCG99945.1"/>
    <property type="molecule type" value="Genomic_DNA"/>
</dbReference>